<reference evidence="1 2" key="2">
    <citation type="journal article" date="2011" name="Mol. Biol. Evol.">
        <title>Unity in variety--the pan-genome of the Chlamydiae.</title>
        <authorList>
            <person name="Collingro A."/>
            <person name="Tischler P."/>
            <person name="Weinmaier T."/>
            <person name="Penz T."/>
            <person name="Heinz E."/>
            <person name="Brunham R.C."/>
            <person name="Read T.D."/>
            <person name="Bavoil P.M."/>
            <person name="Sachse K."/>
            <person name="Kahane S."/>
            <person name="Friedman M.G."/>
            <person name="Rattei T."/>
            <person name="Myers G.S."/>
            <person name="Horn M."/>
        </authorList>
    </citation>
    <scope>NUCLEOTIDE SEQUENCE [LARGE SCALE GENOMIC DNA]</scope>
    <source>
        <strain evidence="2">ATCC VR-1471 / Z</strain>
    </source>
</reference>
<dbReference type="HOGENOM" id="CLU_082375_0_0_0"/>
<dbReference type="GO" id="GO:0003913">
    <property type="term" value="F:DNA photolyase activity"/>
    <property type="evidence" value="ECO:0007669"/>
    <property type="project" value="TreeGrafter"/>
</dbReference>
<gene>
    <name evidence="1" type="ordered locus">SNE_A17360</name>
</gene>
<dbReference type="SUPFAM" id="SSF53167">
    <property type="entry name" value="Purine and uridine phosphorylases"/>
    <property type="match status" value="1"/>
</dbReference>
<dbReference type="GO" id="GO:0009116">
    <property type="term" value="P:nucleoside metabolic process"/>
    <property type="evidence" value="ECO:0007669"/>
    <property type="project" value="InterPro"/>
</dbReference>
<dbReference type="AlphaFoldDB" id="F8L5J9"/>
<name>F8L5J9_SIMNZ</name>
<dbReference type="PANTHER" id="PTHR37822:SF2">
    <property type="entry name" value="SPORE PHOTOPRODUCT LYASE"/>
    <property type="match status" value="1"/>
</dbReference>
<dbReference type="KEGG" id="sng:SNE_A17360"/>
<dbReference type="GO" id="GO:1904047">
    <property type="term" value="F:S-adenosyl-L-methionine binding"/>
    <property type="evidence" value="ECO:0007669"/>
    <property type="project" value="TreeGrafter"/>
</dbReference>
<dbReference type="OrthoDB" id="21362at2"/>
<dbReference type="eggNOG" id="COG0775">
    <property type="taxonomic scope" value="Bacteria"/>
</dbReference>
<dbReference type="Proteomes" id="UP000000496">
    <property type="component" value="Chromosome gsn.131"/>
</dbReference>
<evidence type="ECO:0000313" key="2">
    <source>
        <dbReference type="Proteomes" id="UP000000496"/>
    </source>
</evidence>
<evidence type="ECO:0000313" key="1">
    <source>
        <dbReference type="EMBL" id="CCB89613.1"/>
    </source>
</evidence>
<dbReference type="InterPro" id="IPR035994">
    <property type="entry name" value="Nucleoside_phosphorylase_sf"/>
</dbReference>
<dbReference type="PANTHER" id="PTHR37822">
    <property type="entry name" value="SPORE PHOTOPRODUCT LYASE-RELATED"/>
    <property type="match status" value="1"/>
</dbReference>
<evidence type="ECO:0008006" key="3">
    <source>
        <dbReference type="Google" id="ProtNLM"/>
    </source>
</evidence>
<accession>F8L5J9</accession>
<dbReference type="EMBL" id="FR872582">
    <property type="protein sequence ID" value="CCB89613.1"/>
    <property type="molecule type" value="Genomic_DNA"/>
</dbReference>
<reference key="1">
    <citation type="journal article" date="2011" name="Mol. Biol. Evol.">
        <title>Unity in variety -- the pan-genome of the Chlamydiae.</title>
        <authorList>
            <person name="Collingro A."/>
            <person name="Tischler P."/>
            <person name="Weinmaier T."/>
            <person name="Penz T."/>
            <person name="Heinz E."/>
            <person name="Brunham R.C."/>
            <person name="Read T.D."/>
            <person name="Bavoil P.M."/>
            <person name="Sachse K."/>
            <person name="Kahane S."/>
            <person name="Friedman M.G."/>
            <person name="Rattei T."/>
            <person name="Myers G.S.A."/>
            <person name="Horn M."/>
        </authorList>
    </citation>
    <scope>NUCLEOTIDE SEQUENCE</scope>
    <source>
        <strain>Z</strain>
    </source>
</reference>
<dbReference type="InterPro" id="IPR049539">
    <property type="entry name" value="SPL"/>
</dbReference>
<dbReference type="GO" id="GO:0051539">
    <property type="term" value="F:4 iron, 4 sulfur cluster binding"/>
    <property type="evidence" value="ECO:0007669"/>
    <property type="project" value="TreeGrafter"/>
</dbReference>
<organism evidence="1 2">
    <name type="scientific">Simkania negevensis (strain ATCC VR-1471 / DSM 27360 / Z)</name>
    <dbReference type="NCBI Taxonomy" id="331113"/>
    <lineage>
        <taxon>Bacteria</taxon>
        <taxon>Pseudomonadati</taxon>
        <taxon>Chlamydiota</taxon>
        <taxon>Chlamydiia</taxon>
        <taxon>Parachlamydiales</taxon>
        <taxon>Simkaniaceae</taxon>
        <taxon>Simkania</taxon>
    </lineage>
</organism>
<dbReference type="STRING" id="331113.SNE_A17360"/>
<sequence length="269" mass="30418">MICIEVALKAEANPLIEALALKPLSGNHLFPIWENDQVKLIISGVGKIKAGAACSYLAAIHRDEDIYGYLNVGIGGHQFHQVGTPLLIHKIIDEGRRSSFFPSFVFTPPCETEVCLTVENPEHTYETNYVYDMEAAGFYSIASKLTPLEMIHVFKVISDNAKHPATEVNKKLVEKLISDQVNLIQKILDEMHGLIDEIAPLNIPFLDECLKKWHFTTCETHQLKNHLQRWQLLCPDQVLFSQDFTEQKTAKEALTFLENHLKNLSLPLS</sequence>
<dbReference type="GO" id="GO:0042601">
    <property type="term" value="C:endospore-forming forespore"/>
    <property type="evidence" value="ECO:0007669"/>
    <property type="project" value="TreeGrafter"/>
</dbReference>
<proteinExistence type="predicted"/>
<dbReference type="RefSeq" id="WP_013944079.1">
    <property type="nucleotide sequence ID" value="NC_015713.1"/>
</dbReference>
<dbReference type="Gene3D" id="3.40.50.1580">
    <property type="entry name" value="Nucleoside phosphorylase domain"/>
    <property type="match status" value="1"/>
</dbReference>
<keyword evidence="2" id="KW-1185">Reference proteome</keyword>
<protein>
    <recommendedName>
        <fullName evidence="3">Nucleoside phosphorylase domain-containing protein</fullName>
    </recommendedName>
</protein>